<reference evidence="6" key="1">
    <citation type="journal article" date="2021" name="Front. Plant Sci.">
        <title>Chromosome-Scale Genome Assembly for Chinese Sour Jujube and Insights Into Its Genome Evolution and Domestication Signature.</title>
        <authorList>
            <person name="Shen L.-Y."/>
            <person name="Luo H."/>
            <person name="Wang X.-L."/>
            <person name="Wang X.-M."/>
            <person name="Qiu X.-J."/>
            <person name="Liu H."/>
            <person name="Zhou S.-S."/>
            <person name="Jia K.-H."/>
            <person name="Nie S."/>
            <person name="Bao Y.-T."/>
            <person name="Zhang R.-G."/>
            <person name="Yun Q.-Z."/>
            <person name="Chai Y.-H."/>
            <person name="Lu J.-Y."/>
            <person name="Li Y."/>
            <person name="Zhao S.-W."/>
            <person name="Mao J.-F."/>
            <person name="Jia S.-G."/>
            <person name="Mao Y.-M."/>
        </authorList>
    </citation>
    <scope>NUCLEOTIDE SEQUENCE</scope>
    <source>
        <strain evidence="6">AT0</strain>
        <tissue evidence="6">Leaf</tissue>
    </source>
</reference>
<evidence type="ECO:0000313" key="6">
    <source>
        <dbReference type="EMBL" id="KAH7518117.1"/>
    </source>
</evidence>
<evidence type="ECO:0000256" key="1">
    <source>
        <dbReference type="ARBA" id="ARBA00007495"/>
    </source>
</evidence>
<dbReference type="InterPro" id="IPR017853">
    <property type="entry name" value="GH"/>
</dbReference>
<evidence type="ECO:0000313" key="7">
    <source>
        <dbReference type="Proteomes" id="UP000813462"/>
    </source>
</evidence>
<feature type="domain" description="GH10" evidence="5">
    <location>
        <begin position="130"/>
        <end position="428"/>
    </location>
</feature>
<protein>
    <recommendedName>
        <fullName evidence="5">GH10 domain-containing protein</fullName>
    </recommendedName>
</protein>
<dbReference type="GO" id="GO:0031176">
    <property type="term" value="F:endo-1,4-beta-xylanase activity"/>
    <property type="evidence" value="ECO:0007669"/>
    <property type="project" value="UniProtKB-ARBA"/>
</dbReference>
<dbReference type="Gene3D" id="3.20.20.80">
    <property type="entry name" value="Glycosidases"/>
    <property type="match status" value="1"/>
</dbReference>
<evidence type="ECO:0000256" key="4">
    <source>
        <dbReference type="ARBA" id="ARBA00023326"/>
    </source>
</evidence>
<dbReference type="Proteomes" id="UP000813462">
    <property type="component" value="Unassembled WGS sequence"/>
</dbReference>
<organism evidence="6 7">
    <name type="scientific">Ziziphus jujuba var. spinosa</name>
    <dbReference type="NCBI Taxonomy" id="714518"/>
    <lineage>
        <taxon>Eukaryota</taxon>
        <taxon>Viridiplantae</taxon>
        <taxon>Streptophyta</taxon>
        <taxon>Embryophyta</taxon>
        <taxon>Tracheophyta</taxon>
        <taxon>Spermatophyta</taxon>
        <taxon>Magnoliopsida</taxon>
        <taxon>eudicotyledons</taxon>
        <taxon>Gunneridae</taxon>
        <taxon>Pentapetalae</taxon>
        <taxon>rosids</taxon>
        <taxon>fabids</taxon>
        <taxon>Rosales</taxon>
        <taxon>Rhamnaceae</taxon>
        <taxon>Paliureae</taxon>
        <taxon>Ziziphus</taxon>
    </lineage>
</organism>
<dbReference type="Pfam" id="PF00331">
    <property type="entry name" value="Glyco_hydro_10"/>
    <property type="match status" value="1"/>
</dbReference>
<name>A0A978UTB7_ZIZJJ</name>
<dbReference type="SUPFAM" id="SSF51445">
    <property type="entry name" value="(Trans)glycosidases"/>
    <property type="match status" value="1"/>
</dbReference>
<accession>A0A978UTB7</accession>
<dbReference type="GO" id="GO:0000272">
    <property type="term" value="P:polysaccharide catabolic process"/>
    <property type="evidence" value="ECO:0007669"/>
    <property type="project" value="UniProtKB-KW"/>
</dbReference>
<dbReference type="PANTHER" id="PTHR31490:SF52">
    <property type="entry name" value="ENDO-1,4-BETA-XYLANASE 5-RELATED"/>
    <property type="match status" value="1"/>
</dbReference>
<dbReference type="SMART" id="SM00633">
    <property type="entry name" value="Glyco_10"/>
    <property type="match status" value="1"/>
</dbReference>
<comment type="similarity">
    <text evidence="1">Belongs to the glycosyl hydrolase 10 (cellulase F) family.</text>
</comment>
<dbReference type="InterPro" id="IPR044846">
    <property type="entry name" value="GH10"/>
</dbReference>
<comment type="caution">
    <text evidence="6">The sequence shown here is derived from an EMBL/GenBank/DDBJ whole genome shotgun (WGS) entry which is preliminary data.</text>
</comment>
<gene>
    <name evidence="6" type="ORF">FEM48_Zijuj09G0136500</name>
</gene>
<keyword evidence="4" id="KW-0624">Polysaccharide degradation</keyword>
<evidence type="ECO:0000256" key="2">
    <source>
        <dbReference type="ARBA" id="ARBA00022801"/>
    </source>
</evidence>
<proteinExistence type="inferred from homology"/>
<evidence type="ECO:0000256" key="3">
    <source>
        <dbReference type="ARBA" id="ARBA00023277"/>
    </source>
</evidence>
<keyword evidence="2" id="KW-0378">Hydrolase</keyword>
<dbReference type="PANTHER" id="PTHR31490">
    <property type="entry name" value="GLYCOSYL HYDROLASE"/>
    <property type="match status" value="1"/>
</dbReference>
<evidence type="ECO:0000259" key="5">
    <source>
        <dbReference type="PROSITE" id="PS51760"/>
    </source>
</evidence>
<keyword evidence="3" id="KW-0119">Carbohydrate metabolism</keyword>
<dbReference type="PROSITE" id="PS51760">
    <property type="entry name" value="GH10_2"/>
    <property type="match status" value="1"/>
</dbReference>
<sequence length="488" mass="54835">MFKLKKEKSIVFLDLNWESNISAWIQVSEGSESVGVIFKPSKGHVVHGGRVVAKHGCWTLLKGGMVANFTSPVDILFESKNTAVEIWVDNVSLQPFNKKQWKSHQDQSINKVRKSKVQIQVTHANKIPLTEAEVTIKQTKSGFPFGCGMNFHILHSTDYQKWFSSRFKFTTFTNEMKWYSTEKEPGQENYTVADAMVEFAQQNGISIRGHNIFWDNPKYQPSWVKSLSPDQLRKAAAKRINSVVPRYKGELIAWDVMNENLHFSFYEDNLGQNASAEYYSIAQRLDPNAIMFLNEYNTIDHSGDETASPANYMKKVQEILSFPGNENLSLGIGLQGHFGSFQPNIAYMRSALDMLGTTGLPIWLTEVDLDKIQNQAQYLEEILREGYSHPAVKGIIMFAGPEIAGFNATTLADKTFTNTPSGDVVDNLIAEWKSDTSNHKTDGGGLVSLSLFHGDYDVIVTHPLTNNSTTLSFRVAGEKPQNIVHVHI</sequence>
<dbReference type="AlphaFoldDB" id="A0A978UTB7"/>
<dbReference type="InterPro" id="IPR001000">
    <property type="entry name" value="GH10_dom"/>
</dbReference>
<dbReference type="Gene3D" id="2.60.120.260">
    <property type="entry name" value="Galactose-binding domain-like"/>
    <property type="match status" value="1"/>
</dbReference>
<dbReference type="EMBL" id="JAEACU010000009">
    <property type="protein sequence ID" value="KAH7518117.1"/>
    <property type="molecule type" value="Genomic_DNA"/>
</dbReference>